<evidence type="ECO:0000313" key="8">
    <source>
        <dbReference type="EMBL" id="EHK49808.1"/>
    </source>
</evidence>
<dbReference type="CDD" id="cd01359">
    <property type="entry name" value="Argininosuccinate_lyase"/>
    <property type="match status" value="1"/>
</dbReference>
<proteinExistence type="inferred from homology"/>
<comment type="catalytic activity">
    <reaction evidence="1">
        <text>2-(N(omega)-L-arginino)succinate = fumarate + L-arginine</text>
        <dbReference type="Rhea" id="RHEA:24020"/>
        <dbReference type="ChEBI" id="CHEBI:29806"/>
        <dbReference type="ChEBI" id="CHEBI:32682"/>
        <dbReference type="ChEBI" id="CHEBI:57472"/>
        <dbReference type="EC" id="4.3.2.1"/>
    </reaction>
</comment>
<comment type="pathway">
    <text evidence="2">Amino-acid biosynthesis; L-arginine biosynthesis; L-arginine from L-ornithine and carbamoyl phosphate: step 3/3.</text>
</comment>
<keyword evidence="9" id="KW-1185">Reference proteome</keyword>
<comment type="caution">
    <text evidence="8">The sequence shown here is derived from an EMBL/GenBank/DDBJ whole genome shotgun (WGS) entry which is preliminary data.</text>
</comment>
<evidence type="ECO:0000256" key="5">
    <source>
        <dbReference type="ARBA" id="ARBA00032749"/>
    </source>
</evidence>
<dbReference type="Gene3D" id="1.20.200.10">
    <property type="entry name" value="Fumarase/aspartase (Central domain)"/>
    <property type="match status" value="1"/>
</dbReference>
<dbReference type="NCBIfam" id="TIGR00838">
    <property type="entry name" value="argH"/>
    <property type="match status" value="1"/>
</dbReference>
<evidence type="ECO:0000256" key="1">
    <source>
        <dbReference type="ARBA" id="ARBA00000985"/>
    </source>
</evidence>
<dbReference type="FunFam" id="1.10.40.30:FF:000001">
    <property type="entry name" value="Argininosuccinate lyase"/>
    <property type="match status" value="1"/>
</dbReference>
<dbReference type="PRINTS" id="PR00149">
    <property type="entry name" value="FUMRATELYASE"/>
</dbReference>
<feature type="domain" description="Argininosuccinate lyase C-terminal" evidence="7">
    <location>
        <begin position="371"/>
        <end position="439"/>
    </location>
</feature>
<accession>G9NHS5</accession>
<dbReference type="PANTHER" id="PTHR43814:SF1">
    <property type="entry name" value="ARGININOSUCCINATE LYASE"/>
    <property type="match status" value="1"/>
</dbReference>
<dbReference type="KEGG" id="tatv:25780716"/>
<dbReference type="HOGENOM" id="CLU_027272_2_1_1"/>
<dbReference type="Pfam" id="PF00206">
    <property type="entry name" value="Lyase_1"/>
    <property type="match status" value="1"/>
</dbReference>
<dbReference type="InterPro" id="IPR022761">
    <property type="entry name" value="Fumarate_lyase_N"/>
</dbReference>
<dbReference type="Gene3D" id="1.10.275.10">
    <property type="entry name" value="Fumarase/aspartase (N-terminal domain)"/>
    <property type="match status" value="1"/>
</dbReference>
<dbReference type="OrthoDB" id="2561043at2759"/>
<dbReference type="InterPro" id="IPR024083">
    <property type="entry name" value="Fumarase/histidase_N"/>
</dbReference>
<organism evidence="8 9">
    <name type="scientific">Hypocrea atroviridis (strain ATCC 20476 / IMI 206040)</name>
    <name type="common">Trichoderma atroviride</name>
    <dbReference type="NCBI Taxonomy" id="452589"/>
    <lineage>
        <taxon>Eukaryota</taxon>
        <taxon>Fungi</taxon>
        <taxon>Dikarya</taxon>
        <taxon>Ascomycota</taxon>
        <taxon>Pezizomycotina</taxon>
        <taxon>Sordariomycetes</taxon>
        <taxon>Hypocreomycetidae</taxon>
        <taxon>Hypocreales</taxon>
        <taxon>Hypocreaceae</taxon>
        <taxon>Trichoderma</taxon>
    </lineage>
</organism>
<gene>
    <name evidence="8" type="ORF">TRIATDRAFT_297256</name>
</gene>
<dbReference type="STRING" id="452589.G9NHS5"/>
<evidence type="ECO:0000259" key="7">
    <source>
        <dbReference type="Pfam" id="PF14698"/>
    </source>
</evidence>
<dbReference type="eggNOG" id="KOG1316">
    <property type="taxonomic scope" value="Eukaryota"/>
</dbReference>
<dbReference type="GO" id="GO:0042450">
    <property type="term" value="P:L-arginine biosynthetic process via ornithine"/>
    <property type="evidence" value="ECO:0007669"/>
    <property type="project" value="EnsemblFungi"/>
</dbReference>
<dbReference type="PANTHER" id="PTHR43814">
    <property type="entry name" value="ARGININOSUCCINATE LYASE"/>
    <property type="match status" value="1"/>
</dbReference>
<dbReference type="GeneID" id="25780716"/>
<evidence type="ECO:0000256" key="4">
    <source>
        <dbReference type="ARBA" id="ARBA00012338"/>
    </source>
</evidence>
<dbReference type="OMA" id="DFAIEFC"/>
<dbReference type="FunFam" id="1.20.200.10:FF:000025">
    <property type="entry name" value="Argininosuccinate lyase chloroplastic"/>
    <property type="match status" value="1"/>
</dbReference>
<dbReference type="Pfam" id="PF14698">
    <property type="entry name" value="ASL_C2"/>
    <property type="match status" value="1"/>
</dbReference>
<dbReference type="EC" id="4.3.2.1" evidence="4"/>
<dbReference type="EMBL" id="ABDG02000015">
    <property type="protein sequence ID" value="EHK49808.1"/>
    <property type="molecule type" value="Genomic_DNA"/>
</dbReference>
<dbReference type="InterPro" id="IPR029419">
    <property type="entry name" value="Arg_succ_lyase_C"/>
</dbReference>
<dbReference type="InterPro" id="IPR020557">
    <property type="entry name" value="Fumarate_lyase_CS"/>
</dbReference>
<reference evidence="8 9" key="1">
    <citation type="journal article" date="2011" name="Genome Biol.">
        <title>Comparative genome sequence analysis underscores mycoparasitism as the ancestral life style of Trichoderma.</title>
        <authorList>
            <person name="Kubicek C.P."/>
            <person name="Herrera-Estrella A."/>
            <person name="Seidl-Seiboth V."/>
            <person name="Martinez D.A."/>
            <person name="Druzhinina I.S."/>
            <person name="Thon M."/>
            <person name="Zeilinger S."/>
            <person name="Casas-Flores S."/>
            <person name="Horwitz B.A."/>
            <person name="Mukherjee P.K."/>
            <person name="Mukherjee M."/>
            <person name="Kredics L."/>
            <person name="Alcaraz L.D."/>
            <person name="Aerts A."/>
            <person name="Antal Z."/>
            <person name="Atanasova L."/>
            <person name="Cervantes-Badillo M.G."/>
            <person name="Challacombe J."/>
            <person name="Chertkov O."/>
            <person name="McCluskey K."/>
            <person name="Coulpier F."/>
            <person name="Deshpande N."/>
            <person name="von Doehren H."/>
            <person name="Ebbole D.J."/>
            <person name="Esquivel-Naranjo E.U."/>
            <person name="Fekete E."/>
            <person name="Flipphi M."/>
            <person name="Glaser F."/>
            <person name="Gomez-Rodriguez E.Y."/>
            <person name="Gruber S."/>
            <person name="Han C."/>
            <person name="Henrissat B."/>
            <person name="Hermosa R."/>
            <person name="Hernandez-Onate M."/>
            <person name="Karaffa L."/>
            <person name="Kosti I."/>
            <person name="Le Crom S."/>
            <person name="Lindquist E."/>
            <person name="Lucas S."/>
            <person name="Luebeck M."/>
            <person name="Luebeck P.S."/>
            <person name="Margeot A."/>
            <person name="Metz B."/>
            <person name="Misra M."/>
            <person name="Nevalainen H."/>
            <person name="Omann M."/>
            <person name="Packer N."/>
            <person name="Perrone G."/>
            <person name="Uresti-Rivera E.E."/>
            <person name="Salamov A."/>
            <person name="Schmoll M."/>
            <person name="Seiboth B."/>
            <person name="Shapiro H."/>
            <person name="Sukno S."/>
            <person name="Tamayo-Ramos J.A."/>
            <person name="Tisch D."/>
            <person name="Wiest A."/>
            <person name="Wilkinson H.H."/>
            <person name="Zhang M."/>
            <person name="Coutinho P.M."/>
            <person name="Kenerley C.M."/>
            <person name="Monte E."/>
            <person name="Baker S.E."/>
            <person name="Grigoriev I.V."/>
        </authorList>
    </citation>
    <scope>NUCLEOTIDE SEQUENCE [LARGE SCALE GENOMIC DNA]</scope>
    <source>
        <strain evidence="9">ATCC 20476 / IMI 206040</strain>
    </source>
</reference>
<comment type="similarity">
    <text evidence="3">Belongs to the lyase 1 family. Argininosuccinate lyase subfamily.</text>
</comment>
<dbReference type="RefSeq" id="XP_013947971.1">
    <property type="nucleotide sequence ID" value="XM_014092496.1"/>
</dbReference>
<dbReference type="FunFam" id="1.10.275.10:FF:000002">
    <property type="entry name" value="Argininosuccinate lyase"/>
    <property type="match status" value="1"/>
</dbReference>
<dbReference type="HAMAP" id="MF_00006">
    <property type="entry name" value="Arg_succ_lyase"/>
    <property type="match status" value="1"/>
</dbReference>
<dbReference type="UniPathway" id="UPA00068"/>
<protein>
    <recommendedName>
        <fullName evidence="4">argininosuccinate lyase</fullName>
        <ecNumber evidence="4">4.3.2.1</ecNumber>
    </recommendedName>
    <alternativeName>
        <fullName evidence="5">Arginosuccinase</fullName>
    </alternativeName>
</protein>
<name>G9NHS5_HYPAI</name>
<dbReference type="PRINTS" id="PR00145">
    <property type="entry name" value="ARGSUCLYASE"/>
</dbReference>
<dbReference type="PROSITE" id="PS00163">
    <property type="entry name" value="FUMARATE_LYASES"/>
    <property type="match status" value="1"/>
</dbReference>
<evidence type="ECO:0000313" key="9">
    <source>
        <dbReference type="Proteomes" id="UP000005426"/>
    </source>
</evidence>
<evidence type="ECO:0000256" key="2">
    <source>
        <dbReference type="ARBA" id="ARBA00004941"/>
    </source>
</evidence>
<sequence length="464" mass="52290">MASEKPAENMLWGGRFTGGLDPLMHKYNASIQYDKLLYKEDILGSIAYARANAKSGIISNDEFTEIERGLREVQKEWETDTFVIMPNDEDIHTANERRLSEIIGKDIAGKLHTGRSRNEQVVCDMRLWLRNQMQEIEGHLIAFIEVIAARAEAEVGIIMPGYTHLQRAMPVLWSQHLLSYGFYFANDLERLRETSKRVNRSPLGCGALAGNGFNIDRDMMAEELGFTGLLWNSMNAVGDRDFVTEFLQWGSMLMQHTSRWAEDLILYCSSEFGFITIADAYSTGSSLMPHKKNPDGLECLRGKAGRAFGHMAGLMMTQKGLPSTYQKDLQESWEPMLDHVKTISDSLQIANGILATLTVKPERMRAALDPFMLATDLADYLVRKGVPFRETHHISGRCVAKSEELGIPMNELSLEQLQAIDSRFEEDVSQTFDYEKSVEVRSSKGGTSRARVLEQVKVLKAMLA</sequence>
<dbReference type="AlphaFoldDB" id="G9NHS5"/>
<feature type="domain" description="Fumarate lyase N-terminal" evidence="6">
    <location>
        <begin position="14"/>
        <end position="309"/>
    </location>
</feature>
<dbReference type="Proteomes" id="UP000005426">
    <property type="component" value="Unassembled WGS sequence"/>
</dbReference>
<dbReference type="GO" id="GO:0004056">
    <property type="term" value="F:argininosuccinate lyase activity"/>
    <property type="evidence" value="ECO:0007669"/>
    <property type="project" value="UniProtKB-EC"/>
</dbReference>
<dbReference type="InterPro" id="IPR009049">
    <property type="entry name" value="Argininosuccinate_lyase"/>
</dbReference>
<evidence type="ECO:0000256" key="3">
    <source>
        <dbReference type="ARBA" id="ARBA00010755"/>
    </source>
</evidence>
<dbReference type="Gene3D" id="1.10.40.30">
    <property type="entry name" value="Fumarase/aspartase (C-terminal domain)"/>
    <property type="match status" value="1"/>
</dbReference>
<dbReference type="InterPro" id="IPR000362">
    <property type="entry name" value="Fumarate_lyase_fam"/>
</dbReference>
<dbReference type="InterPro" id="IPR008948">
    <property type="entry name" value="L-Aspartase-like"/>
</dbReference>
<dbReference type="GO" id="GO:0005829">
    <property type="term" value="C:cytosol"/>
    <property type="evidence" value="ECO:0007669"/>
    <property type="project" value="EnsemblFungi"/>
</dbReference>
<dbReference type="SUPFAM" id="SSF48557">
    <property type="entry name" value="L-aspartase-like"/>
    <property type="match status" value="1"/>
</dbReference>
<evidence type="ECO:0000259" key="6">
    <source>
        <dbReference type="Pfam" id="PF00206"/>
    </source>
</evidence>